<evidence type="ECO:0000313" key="4">
    <source>
        <dbReference type="Proteomes" id="UP000886852"/>
    </source>
</evidence>
<dbReference type="Pfam" id="PF01522">
    <property type="entry name" value="Polysacc_deac_1"/>
    <property type="match status" value="1"/>
</dbReference>
<dbReference type="Gene3D" id="3.20.20.370">
    <property type="entry name" value="Glycoside hydrolase/deacetylase"/>
    <property type="match status" value="1"/>
</dbReference>
<reference evidence="3" key="1">
    <citation type="submission" date="2020-10" db="EMBL/GenBank/DDBJ databases">
        <authorList>
            <person name="Gilroy R."/>
        </authorList>
    </citation>
    <scope>NUCLEOTIDE SEQUENCE</scope>
    <source>
        <strain evidence="3">ChiHjej12B11-7776</strain>
    </source>
</reference>
<organism evidence="3 4">
    <name type="scientific">Candidatus Fimimonas merdipullorum</name>
    <dbReference type="NCBI Taxonomy" id="2840822"/>
    <lineage>
        <taxon>Bacteria</taxon>
        <taxon>Pseudomonadati</taxon>
        <taxon>Myxococcota</taxon>
        <taxon>Myxococcia</taxon>
        <taxon>Myxococcales</taxon>
        <taxon>Cystobacterineae</taxon>
        <taxon>Myxococcaceae</taxon>
        <taxon>Myxococcaceae incertae sedis</taxon>
        <taxon>Candidatus Fimimonas</taxon>
    </lineage>
</organism>
<evidence type="ECO:0000313" key="3">
    <source>
        <dbReference type="EMBL" id="HIU90438.1"/>
    </source>
</evidence>
<comment type="caution">
    <text evidence="3">The sequence shown here is derived from an EMBL/GenBank/DDBJ whole genome shotgun (WGS) entry which is preliminary data.</text>
</comment>
<evidence type="ECO:0000259" key="2">
    <source>
        <dbReference type="PROSITE" id="PS51677"/>
    </source>
</evidence>
<name>A0A9D1MWT3_9BACT</name>
<dbReference type="GO" id="GO:0016020">
    <property type="term" value="C:membrane"/>
    <property type="evidence" value="ECO:0007669"/>
    <property type="project" value="TreeGrafter"/>
</dbReference>
<feature type="signal peptide" evidence="1">
    <location>
        <begin position="1"/>
        <end position="22"/>
    </location>
</feature>
<dbReference type="PANTHER" id="PTHR10587:SF128">
    <property type="entry name" value="POLYSACCHARIDE DEACETYLASE PDAB-RELATED"/>
    <property type="match status" value="1"/>
</dbReference>
<dbReference type="GO" id="GO:0016810">
    <property type="term" value="F:hydrolase activity, acting on carbon-nitrogen (but not peptide) bonds"/>
    <property type="evidence" value="ECO:0007669"/>
    <property type="project" value="InterPro"/>
</dbReference>
<reference evidence="3" key="2">
    <citation type="journal article" date="2021" name="PeerJ">
        <title>Extensive microbial diversity within the chicken gut microbiome revealed by metagenomics and culture.</title>
        <authorList>
            <person name="Gilroy R."/>
            <person name="Ravi A."/>
            <person name="Getino M."/>
            <person name="Pursley I."/>
            <person name="Horton D.L."/>
            <person name="Alikhan N.F."/>
            <person name="Baker D."/>
            <person name="Gharbi K."/>
            <person name="Hall N."/>
            <person name="Watson M."/>
            <person name="Adriaenssens E.M."/>
            <person name="Foster-Nyarko E."/>
            <person name="Jarju S."/>
            <person name="Secka A."/>
            <person name="Antonio M."/>
            <person name="Oren A."/>
            <person name="Chaudhuri R.R."/>
            <person name="La Ragione R."/>
            <person name="Hildebrand F."/>
            <person name="Pallen M.J."/>
        </authorList>
    </citation>
    <scope>NUCLEOTIDE SEQUENCE</scope>
    <source>
        <strain evidence="3">ChiHjej12B11-7776</strain>
    </source>
</reference>
<keyword evidence="1" id="KW-0732">Signal</keyword>
<dbReference type="PROSITE" id="PS51677">
    <property type="entry name" value="NODB"/>
    <property type="match status" value="1"/>
</dbReference>
<dbReference type="GO" id="GO:0005975">
    <property type="term" value="P:carbohydrate metabolic process"/>
    <property type="evidence" value="ECO:0007669"/>
    <property type="project" value="InterPro"/>
</dbReference>
<dbReference type="Proteomes" id="UP000886852">
    <property type="component" value="Unassembled WGS sequence"/>
</dbReference>
<feature type="domain" description="NodB homology" evidence="2">
    <location>
        <begin position="44"/>
        <end position="220"/>
    </location>
</feature>
<accession>A0A9D1MWT3</accession>
<feature type="chain" id="PRO_5038932429" evidence="1">
    <location>
        <begin position="23"/>
        <end position="244"/>
    </location>
</feature>
<gene>
    <name evidence="3" type="ORF">IAC72_00280</name>
</gene>
<dbReference type="AlphaFoldDB" id="A0A9D1MWT3"/>
<dbReference type="InterPro" id="IPR011330">
    <property type="entry name" value="Glyco_hydro/deAcase_b/a-brl"/>
</dbReference>
<dbReference type="EMBL" id="DVOC01000008">
    <property type="protein sequence ID" value="HIU90438.1"/>
    <property type="molecule type" value="Genomic_DNA"/>
</dbReference>
<dbReference type="InterPro" id="IPR002509">
    <property type="entry name" value="NODB_dom"/>
</dbReference>
<sequence>MKKLVMCAAVCLAAVLAVNGMAAYSVSVASKRMVPIYSVDRQDNCVALSFDAAWGADKTRKIMDICDDYGVKATFFLVGFWVEKYPELVKEIHLRGFEIGTHSQTHPHMGKLTEEQCADELQASCKAIFDVTGQMPTLFRPPYGDYGNALMRVCSQLGLHVVQWSVDSLDWQGLSAEQIACRVQKAQSGDIILCHNNSDHITEALPLMLEWGKIKGLNFRPVGEVIYTDNYTVDGSGKQTQNKQ</sequence>
<protein>
    <submittedName>
        <fullName evidence="3">Polysaccharide deacetylase family protein</fullName>
    </submittedName>
</protein>
<dbReference type="PANTHER" id="PTHR10587">
    <property type="entry name" value="GLYCOSYL TRANSFERASE-RELATED"/>
    <property type="match status" value="1"/>
</dbReference>
<dbReference type="InterPro" id="IPR050248">
    <property type="entry name" value="Polysacc_deacetylase_ArnD"/>
</dbReference>
<proteinExistence type="predicted"/>
<dbReference type="SUPFAM" id="SSF88713">
    <property type="entry name" value="Glycoside hydrolase/deacetylase"/>
    <property type="match status" value="1"/>
</dbReference>
<dbReference type="CDD" id="cd10917">
    <property type="entry name" value="CE4_NodB_like_6s_7s"/>
    <property type="match status" value="1"/>
</dbReference>
<evidence type="ECO:0000256" key="1">
    <source>
        <dbReference type="SAM" id="SignalP"/>
    </source>
</evidence>